<keyword evidence="2" id="KW-1185">Reference proteome</keyword>
<proteinExistence type="predicted"/>
<sequence length="85" mass="9444">MRRDLLFYRNAPPLVAEATSMSPRSCVAVPSSKQAGPPLRASFGILRLVEQVRVLPGGTIEKYKHPCSLKTCVWSRSDTCFPPNR</sequence>
<evidence type="ECO:0000313" key="1">
    <source>
        <dbReference type="EMBL" id="ADY62293.1"/>
    </source>
</evidence>
<dbReference type="KEGG" id="pbs:Plabr_4722"/>
<dbReference type="STRING" id="756272.Plabr_4722"/>
<dbReference type="Proteomes" id="UP000006860">
    <property type="component" value="Chromosome"/>
</dbReference>
<dbReference type="AlphaFoldDB" id="F0SQB4"/>
<name>F0SQB4_RUBBR</name>
<evidence type="ECO:0000313" key="2">
    <source>
        <dbReference type="Proteomes" id="UP000006860"/>
    </source>
</evidence>
<reference evidence="2" key="1">
    <citation type="submission" date="2011-02" db="EMBL/GenBank/DDBJ databases">
        <title>The complete genome of Planctomyces brasiliensis DSM 5305.</title>
        <authorList>
            <person name="Lucas S."/>
            <person name="Copeland A."/>
            <person name="Lapidus A."/>
            <person name="Bruce D."/>
            <person name="Goodwin L."/>
            <person name="Pitluck S."/>
            <person name="Kyrpides N."/>
            <person name="Mavromatis K."/>
            <person name="Pagani I."/>
            <person name="Ivanova N."/>
            <person name="Ovchinnikova G."/>
            <person name="Lu M."/>
            <person name="Detter J.C."/>
            <person name="Han C."/>
            <person name="Land M."/>
            <person name="Hauser L."/>
            <person name="Markowitz V."/>
            <person name="Cheng J.-F."/>
            <person name="Hugenholtz P."/>
            <person name="Woyke T."/>
            <person name="Wu D."/>
            <person name="Tindall B."/>
            <person name="Pomrenke H.G."/>
            <person name="Brambilla E."/>
            <person name="Klenk H.-P."/>
            <person name="Eisen J.A."/>
        </authorList>
    </citation>
    <scope>NUCLEOTIDE SEQUENCE [LARGE SCALE GENOMIC DNA]</scope>
    <source>
        <strain evidence="2">ATCC 49424 / DSM 5305 / JCM 21570 / NBRC 103401 / IFAM 1448</strain>
    </source>
</reference>
<gene>
    <name evidence="1" type="ordered locus">Plabr_4722</name>
</gene>
<dbReference type="HOGENOM" id="CLU_2510638_0_0_0"/>
<dbReference type="EMBL" id="CP002546">
    <property type="protein sequence ID" value="ADY62293.1"/>
    <property type="molecule type" value="Genomic_DNA"/>
</dbReference>
<organism evidence="1 2">
    <name type="scientific">Rubinisphaera brasiliensis (strain ATCC 49424 / DSM 5305 / JCM 21570 / IAM 15109 / NBRC 103401 / IFAM 1448)</name>
    <name type="common">Planctomyces brasiliensis</name>
    <dbReference type="NCBI Taxonomy" id="756272"/>
    <lineage>
        <taxon>Bacteria</taxon>
        <taxon>Pseudomonadati</taxon>
        <taxon>Planctomycetota</taxon>
        <taxon>Planctomycetia</taxon>
        <taxon>Planctomycetales</taxon>
        <taxon>Planctomycetaceae</taxon>
        <taxon>Rubinisphaera</taxon>
    </lineage>
</organism>
<protein>
    <submittedName>
        <fullName evidence="1">Uncharacterized protein</fullName>
    </submittedName>
</protein>
<accession>F0SQB4</accession>